<gene>
    <name evidence="2" type="ORF">SM611_22620</name>
</gene>
<protein>
    <submittedName>
        <fullName evidence="2">Uncharacterized protein</fullName>
    </submittedName>
</protein>
<evidence type="ECO:0000313" key="2">
    <source>
        <dbReference type="EMBL" id="MFA1541731.1"/>
    </source>
</evidence>
<dbReference type="SUPFAM" id="SSF50969">
    <property type="entry name" value="YVTN repeat-like/Quinoprotein amine dehydrogenase"/>
    <property type="match status" value="1"/>
</dbReference>
<dbReference type="InterPro" id="IPR011044">
    <property type="entry name" value="Quino_amine_DH_bsu"/>
</dbReference>
<proteinExistence type="predicted"/>
<dbReference type="RefSeq" id="WP_371951889.1">
    <property type="nucleotide sequence ID" value="NZ_JAXCEI010000010.1"/>
</dbReference>
<name>A0ABV4QFA6_9ACTN</name>
<sequence length="300" mass="31264">MSALEPAGRPRPVDAVEPPSPSAGEAREILAGPKGTFVVVAFRKGPCESRFYRFRLTGDGRVEGMEPLRREPVPAPVAGLAISPDGDRLAYTTAPCASGARRAAEPRATVTVSDLGSGRRRTWSTAAPSVIGEIAWAGDGRTLGYAVSDVRPDDSSGSGVPPGQMYAPIGRGLGSVTVHALDTRARGTDLRAGRVLFRGPADSGSVTTAVMNPDGRTGYGVMRTTRPPSTVLFSFSEGEPMRVTTTIPQKPNTLMAIAFMNDDGPRHACLNGLDAFGRVIDGGFLGNSDGAASCGPAYAY</sequence>
<dbReference type="Proteomes" id="UP001569963">
    <property type="component" value="Unassembled WGS sequence"/>
</dbReference>
<reference evidence="2 3" key="1">
    <citation type="submission" date="2023-11" db="EMBL/GenBank/DDBJ databases">
        <title>Actinomadura monticuli sp. nov., isolated from volcanic ash.</title>
        <authorList>
            <person name="Lee S.D."/>
            <person name="Yang H."/>
            <person name="Kim I.S."/>
        </authorList>
    </citation>
    <scope>NUCLEOTIDE SEQUENCE [LARGE SCALE GENOMIC DNA]</scope>
    <source>
        <strain evidence="2 3">DLS-62</strain>
    </source>
</reference>
<evidence type="ECO:0000256" key="1">
    <source>
        <dbReference type="SAM" id="MobiDB-lite"/>
    </source>
</evidence>
<accession>A0ABV4QFA6</accession>
<comment type="caution">
    <text evidence="2">The sequence shown here is derived from an EMBL/GenBank/DDBJ whole genome shotgun (WGS) entry which is preliminary data.</text>
</comment>
<organism evidence="2 3">
    <name type="scientific">Actinomadura monticuli</name>
    <dbReference type="NCBI Taxonomy" id="3097367"/>
    <lineage>
        <taxon>Bacteria</taxon>
        <taxon>Bacillati</taxon>
        <taxon>Actinomycetota</taxon>
        <taxon>Actinomycetes</taxon>
        <taxon>Streptosporangiales</taxon>
        <taxon>Thermomonosporaceae</taxon>
        <taxon>Actinomadura</taxon>
    </lineage>
</organism>
<dbReference type="EMBL" id="JAXCEI010000010">
    <property type="protein sequence ID" value="MFA1541731.1"/>
    <property type="molecule type" value="Genomic_DNA"/>
</dbReference>
<evidence type="ECO:0000313" key="3">
    <source>
        <dbReference type="Proteomes" id="UP001569963"/>
    </source>
</evidence>
<keyword evidence="3" id="KW-1185">Reference proteome</keyword>
<feature type="region of interest" description="Disordered" evidence="1">
    <location>
        <begin position="1"/>
        <end position="27"/>
    </location>
</feature>